<feature type="non-terminal residue" evidence="1">
    <location>
        <position position="81"/>
    </location>
</feature>
<protein>
    <submittedName>
        <fullName evidence="1">Uncharacterized protein</fullName>
    </submittedName>
</protein>
<evidence type="ECO:0000313" key="1">
    <source>
        <dbReference type="EMBL" id="CDW38511.1"/>
    </source>
</evidence>
<dbReference type="EMBL" id="HACA01021150">
    <property type="protein sequence ID" value="CDW38511.1"/>
    <property type="molecule type" value="Transcribed_RNA"/>
</dbReference>
<accession>A0A0K2ULF4</accession>
<organism evidence="1">
    <name type="scientific">Lepeophtheirus salmonis</name>
    <name type="common">Salmon louse</name>
    <name type="synonym">Caligus salmonis</name>
    <dbReference type="NCBI Taxonomy" id="72036"/>
    <lineage>
        <taxon>Eukaryota</taxon>
        <taxon>Metazoa</taxon>
        <taxon>Ecdysozoa</taxon>
        <taxon>Arthropoda</taxon>
        <taxon>Crustacea</taxon>
        <taxon>Multicrustacea</taxon>
        <taxon>Hexanauplia</taxon>
        <taxon>Copepoda</taxon>
        <taxon>Siphonostomatoida</taxon>
        <taxon>Caligidae</taxon>
        <taxon>Lepeophtheirus</taxon>
    </lineage>
</organism>
<name>A0A0K2ULF4_LEPSM</name>
<dbReference type="AlphaFoldDB" id="A0A0K2ULF4"/>
<sequence length="81" mass="8929">MASLGHQHGLHPSAEDQVSLPHKVLAHVFLLLVHRSHQGLHIGLRGCTTLPLNGAPQSRMIKSVFDGGQKSFHLHSFRVVR</sequence>
<proteinExistence type="predicted"/>
<reference evidence="1" key="1">
    <citation type="submission" date="2014-05" db="EMBL/GenBank/DDBJ databases">
        <authorList>
            <person name="Chronopoulou M."/>
        </authorList>
    </citation>
    <scope>NUCLEOTIDE SEQUENCE</scope>
    <source>
        <tissue evidence="1">Whole organism</tissue>
    </source>
</reference>